<keyword evidence="5" id="KW-0539">Nucleus</keyword>
<proteinExistence type="predicted"/>
<dbReference type="EMBL" id="BSYO01000038">
    <property type="protein sequence ID" value="GMH30627.1"/>
    <property type="molecule type" value="Genomic_DNA"/>
</dbReference>
<dbReference type="PANTHER" id="PTHR46324">
    <property type="entry name" value="BASIC LEUCINE ZIPPER 43-RELATED"/>
    <property type="match status" value="1"/>
</dbReference>
<comment type="caution">
    <text evidence="7">The sequence shown here is derived from an EMBL/GenBank/DDBJ whole genome shotgun (WGS) entry which is preliminary data.</text>
</comment>
<dbReference type="PANTHER" id="PTHR46324:SF3">
    <property type="entry name" value="BASIC LEUCINE ZIPPER 43-RELATED"/>
    <property type="match status" value="1"/>
</dbReference>
<dbReference type="InterPro" id="IPR046347">
    <property type="entry name" value="bZIP_sf"/>
</dbReference>
<keyword evidence="4" id="KW-0804">Transcription</keyword>
<feature type="domain" description="BZIP" evidence="6">
    <location>
        <begin position="74"/>
        <end position="125"/>
    </location>
</feature>
<dbReference type="FunFam" id="1.20.5.170:FF:000020">
    <property type="entry name" value="BZIP transcription factor"/>
    <property type="match status" value="1"/>
</dbReference>
<dbReference type="GO" id="GO:0046983">
    <property type="term" value="F:protein dimerization activity"/>
    <property type="evidence" value="ECO:0007669"/>
    <property type="project" value="UniProtKB-ARBA"/>
</dbReference>
<dbReference type="GO" id="GO:0005634">
    <property type="term" value="C:nucleus"/>
    <property type="evidence" value="ECO:0007669"/>
    <property type="project" value="UniProtKB-SubCell"/>
</dbReference>
<protein>
    <recommendedName>
        <fullName evidence="6">BZIP domain-containing protein</fullName>
    </recommendedName>
</protein>
<dbReference type="GO" id="GO:0003700">
    <property type="term" value="F:DNA-binding transcription factor activity"/>
    <property type="evidence" value="ECO:0007669"/>
    <property type="project" value="InterPro"/>
</dbReference>
<dbReference type="GO" id="GO:0003677">
    <property type="term" value="F:DNA binding"/>
    <property type="evidence" value="ECO:0007669"/>
    <property type="project" value="UniProtKB-KW"/>
</dbReference>
<evidence type="ECO:0000313" key="8">
    <source>
        <dbReference type="Proteomes" id="UP001279734"/>
    </source>
</evidence>
<evidence type="ECO:0000256" key="5">
    <source>
        <dbReference type="ARBA" id="ARBA00023242"/>
    </source>
</evidence>
<dbReference type="PROSITE" id="PS00036">
    <property type="entry name" value="BZIP_BASIC"/>
    <property type="match status" value="1"/>
</dbReference>
<organism evidence="7 8">
    <name type="scientific">Nepenthes gracilis</name>
    <name type="common">Slender pitcher plant</name>
    <dbReference type="NCBI Taxonomy" id="150966"/>
    <lineage>
        <taxon>Eukaryota</taxon>
        <taxon>Viridiplantae</taxon>
        <taxon>Streptophyta</taxon>
        <taxon>Embryophyta</taxon>
        <taxon>Tracheophyta</taxon>
        <taxon>Spermatophyta</taxon>
        <taxon>Magnoliopsida</taxon>
        <taxon>eudicotyledons</taxon>
        <taxon>Gunneridae</taxon>
        <taxon>Pentapetalae</taxon>
        <taxon>Caryophyllales</taxon>
        <taxon>Nepenthaceae</taxon>
        <taxon>Nepenthes</taxon>
    </lineage>
</organism>
<comment type="subcellular location">
    <subcellularLocation>
        <location evidence="1">Nucleus</location>
    </subcellularLocation>
</comment>
<reference evidence="7" key="1">
    <citation type="submission" date="2023-05" db="EMBL/GenBank/DDBJ databases">
        <title>Nepenthes gracilis genome sequencing.</title>
        <authorList>
            <person name="Fukushima K."/>
        </authorList>
    </citation>
    <scope>NUCLEOTIDE SEQUENCE</scope>
    <source>
        <strain evidence="7">SING2019-196</strain>
    </source>
</reference>
<evidence type="ECO:0000313" key="7">
    <source>
        <dbReference type="EMBL" id="GMH30627.1"/>
    </source>
</evidence>
<evidence type="ECO:0000256" key="2">
    <source>
        <dbReference type="ARBA" id="ARBA00023015"/>
    </source>
</evidence>
<dbReference type="InterPro" id="IPR004827">
    <property type="entry name" value="bZIP"/>
</dbReference>
<accession>A0AAD3Y5S6</accession>
<gene>
    <name evidence="7" type="ORF">Nepgr_032470</name>
</gene>
<dbReference type="Gene3D" id="1.20.5.170">
    <property type="match status" value="1"/>
</dbReference>
<dbReference type="InterPro" id="IPR044521">
    <property type="entry name" value="AtbZIP8/43"/>
</dbReference>
<evidence type="ECO:0000256" key="4">
    <source>
        <dbReference type="ARBA" id="ARBA00023163"/>
    </source>
</evidence>
<dbReference type="CDD" id="cd14702">
    <property type="entry name" value="bZIP_plant_GBF1"/>
    <property type="match status" value="1"/>
</dbReference>
<name>A0AAD3Y5S6_NEPGR</name>
<keyword evidence="8" id="KW-1185">Reference proteome</keyword>
<dbReference type="Pfam" id="PF00170">
    <property type="entry name" value="bZIP_1"/>
    <property type="match status" value="1"/>
</dbReference>
<evidence type="ECO:0000256" key="3">
    <source>
        <dbReference type="ARBA" id="ARBA00023125"/>
    </source>
</evidence>
<dbReference type="InterPro" id="IPR045314">
    <property type="entry name" value="bZIP_plant_GBF1"/>
</dbReference>
<dbReference type="SUPFAM" id="SSF57959">
    <property type="entry name" value="Leucine zipper domain"/>
    <property type="match status" value="1"/>
</dbReference>
<evidence type="ECO:0000259" key="6">
    <source>
        <dbReference type="PROSITE" id="PS50217"/>
    </source>
</evidence>
<keyword evidence="3" id="KW-0238">DNA-binding</keyword>
<sequence>MYSSEVTRLHYLAPTTSPYTFPSSSFMTEQNNTYPFHISRYTPQIVQELNPQSTCFSGNSTSDDADELHLSIINERKKRRMISNRESARRSRMRKQRHLKELCSKVAWLRSENHRLVDKLTLVAKCHDRVSRENFQLEEEVFELRRVIAELQLDDPCSGLRELEMAAAAAYLGDESSNSPVTI</sequence>
<evidence type="ECO:0000256" key="1">
    <source>
        <dbReference type="ARBA" id="ARBA00004123"/>
    </source>
</evidence>
<keyword evidence="2" id="KW-0805">Transcription regulation</keyword>
<dbReference type="PROSITE" id="PS50217">
    <property type="entry name" value="BZIP"/>
    <property type="match status" value="1"/>
</dbReference>
<dbReference type="AlphaFoldDB" id="A0AAD3Y5S6"/>
<dbReference type="SMART" id="SM00338">
    <property type="entry name" value="BRLZ"/>
    <property type="match status" value="1"/>
</dbReference>
<dbReference type="Proteomes" id="UP001279734">
    <property type="component" value="Unassembled WGS sequence"/>
</dbReference>